<dbReference type="EMBL" id="CP039351">
    <property type="protein sequence ID" value="QCD98910.1"/>
    <property type="molecule type" value="Genomic_DNA"/>
</dbReference>
<keyword evidence="2" id="KW-1185">Reference proteome</keyword>
<accession>A0A4D6MDS7</accession>
<gene>
    <name evidence="1" type="ORF">DEO72_LG7g188</name>
</gene>
<dbReference type="Proteomes" id="UP000501690">
    <property type="component" value="Linkage Group LG7"/>
</dbReference>
<reference evidence="1 2" key="1">
    <citation type="submission" date="2019-04" db="EMBL/GenBank/DDBJ databases">
        <title>An improved genome assembly and genetic linkage map for asparagus bean, Vigna unguiculata ssp. sesquipedialis.</title>
        <authorList>
            <person name="Xia Q."/>
            <person name="Zhang R."/>
            <person name="Dong Y."/>
        </authorList>
    </citation>
    <scope>NUCLEOTIDE SEQUENCE [LARGE SCALE GENOMIC DNA]</scope>
    <source>
        <tissue evidence="1">Leaf</tissue>
    </source>
</reference>
<evidence type="ECO:0000313" key="2">
    <source>
        <dbReference type="Proteomes" id="UP000501690"/>
    </source>
</evidence>
<name>A0A4D6MDS7_VIGUN</name>
<protein>
    <submittedName>
        <fullName evidence="1">Uncharacterized protein</fullName>
    </submittedName>
</protein>
<organism evidence="1 2">
    <name type="scientific">Vigna unguiculata</name>
    <name type="common">Cowpea</name>
    <dbReference type="NCBI Taxonomy" id="3917"/>
    <lineage>
        <taxon>Eukaryota</taxon>
        <taxon>Viridiplantae</taxon>
        <taxon>Streptophyta</taxon>
        <taxon>Embryophyta</taxon>
        <taxon>Tracheophyta</taxon>
        <taxon>Spermatophyta</taxon>
        <taxon>Magnoliopsida</taxon>
        <taxon>eudicotyledons</taxon>
        <taxon>Gunneridae</taxon>
        <taxon>Pentapetalae</taxon>
        <taxon>rosids</taxon>
        <taxon>fabids</taxon>
        <taxon>Fabales</taxon>
        <taxon>Fabaceae</taxon>
        <taxon>Papilionoideae</taxon>
        <taxon>50 kb inversion clade</taxon>
        <taxon>NPAAA clade</taxon>
        <taxon>indigoferoid/millettioid clade</taxon>
        <taxon>Phaseoleae</taxon>
        <taxon>Vigna</taxon>
    </lineage>
</organism>
<sequence>MFLPDLGFFFVSIVGFSFVVRRYVFLLSAFLHYGNRFVVNDHKTVILHEACEVRVCGAFSYSIQAVVVADVAASAEELTNPFVKEGFEVYGRQRELQKELEDLNAMMIERKNQRQHQQGKMNFSDFGEGSVGHSQTPNSNHPTGCIEFGNSGDRGHVEEVHFPNQETQECEQRNMYVRRREGPRLRVKSIAIRTPFAAFSGRKRNK</sequence>
<proteinExistence type="predicted"/>
<dbReference type="AlphaFoldDB" id="A0A4D6MDS7"/>
<evidence type="ECO:0000313" key="1">
    <source>
        <dbReference type="EMBL" id="QCD98910.1"/>
    </source>
</evidence>